<dbReference type="Proteomes" id="UP001280121">
    <property type="component" value="Unassembled WGS sequence"/>
</dbReference>
<dbReference type="PANTHER" id="PTHR33975:SF2">
    <property type="entry name" value="MYELIN-ASSOCIATED OLIGODENDROCYTE BASIC PROTEIN"/>
    <property type="match status" value="1"/>
</dbReference>
<dbReference type="PANTHER" id="PTHR33975">
    <property type="entry name" value="MYELIN-ASSOCIATED OLIGODENDROCYTE BASIC PROTEIN"/>
    <property type="match status" value="1"/>
</dbReference>
<feature type="coiled-coil region" evidence="1">
    <location>
        <begin position="197"/>
        <end position="224"/>
    </location>
</feature>
<proteinExistence type="predicted"/>
<keyword evidence="3" id="KW-1185">Reference proteome</keyword>
<evidence type="ECO:0000313" key="3">
    <source>
        <dbReference type="Proteomes" id="UP001280121"/>
    </source>
</evidence>
<name>A0AAD9U985_9ROSI</name>
<organism evidence="2 3">
    <name type="scientific">Dipteronia dyeriana</name>
    <dbReference type="NCBI Taxonomy" id="168575"/>
    <lineage>
        <taxon>Eukaryota</taxon>
        <taxon>Viridiplantae</taxon>
        <taxon>Streptophyta</taxon>
        <taxon>Embryophyta</taxon>
        <taxon>Tracheophyta</taxon>
        <taxon>Spermatophyta</taxon>
        <taxon>Magnoliopsida</taxon>
        <taxon>eudicotyledons</taxon>
        <taxon>Gunneridae</taxon>
        <taxon>Pentapetalae</taxon>
        <taxon>rosids</taxon>
        <taxon>malvids</taxon>
        <taxon>Sapindales</taxon>
        <taxon>Sapindaceae</taxon>
        <taxon>Hippocastanoideae</taxon>
        <taxon>Acereae</taxon>
        <taxon>Dipteronia</taxon>
    </lineage>
</organism>
<gene>
    <name evidence="2" type="ORF">Ddye_017720</name>
</gene>
<dbReference type="InterPro" id="IPR053023">
    <property type="entry name" value="FLAP_modulator"/>
</dbReference>
<keyword evidence="1" id="KW-0175">Coiled coil</keyword>
<sequence length="408" mass="45774">MPSSVLLQSMLLSKPRVENLNCSRFKSPESMLLSKPRVENFHGSRIKSAEFIVSPRFSGFKFSASACSNLKVKSFMHCSVKVTNSVKSTACSSTSKIATVANFGEAKENCFEKVLIDRILKVVMWMKIPTVVVLLLVMTLSGLRGDSALAASSVVMSNHRSISSSSDGSSSALINGQHRSPSPVLNFLDRIIFLSVLVYLMNRLDEYEYEYEEEEEDKEIIKLSKTKSSYSMITNALRETAGVLRDKYMPFINNDYLSVKGYKSREDAAAYYLKLSKEEQGKFNYLNVRRKLNCEKTNTNMRGLFNNAEWTHIVVTILVAAKGPGLLGFPNNIGCKSELDSALMSFERMSRLGFAEIEGKFLMQCFIDCYGVFHALNVVKDEAFGVSNLVWLECEDGDDFIRRLECGD</sequence>
<dbReference type="EMBL" id="JANJYI010000005">
    <property type="protein sequence ID" value="KAK2650231.1"/>
    <property type="molecule type" value="Genomic_DNA"/>
</dbReference>
<comment type="caution">
    <text evidence="2">The sequence shown here is derived from an EMBL/GenBank/DDBJ whole genome shotgun (WGS) entry which is preliminary data.</text>
</comment>
<protein>
    <submittedName>
        <fullName evidence="2">Uncharacterized protein</fullName>
    </submittedName>
</protein>
<dbReference type="AlphaFoldDB" id="A0AAD9U985"/>
<evidence type="ECO:0000313" key="2">
    <source>
        <dbReference type="EMBL" id="KAK2650231.1"/>
    </source>
</evidence>
<reference evidence="2" key="1">
    <citation type="journal article" date="2023" name="Plant J.">
        <title>Genome sequences and population genomics provide insights into the demographic history, inbreeding, and mutation load of two 'living fossil' tree species of Dipteronia.</title>
        <authorList>
            <person name="Feng Y."/>
            <person name="Comes H.P."/>
            <person name="Chen J."/>
            <person name="Zhu S."/>
            <person name="Lu R."/>
            <person name="Zhang X."/>
            <person name="Li P."/>
            <person name="Qiu J."/>
            <person name="Olsen K.M."/>
            <person name="Qiu Y."/>
        </authorList>
    </citation>
    <scope>NUCLEOTIDE SEQUENCE</scope>
    <source>
        <strain evidence="2">KIB01</strain>
    </source>
</reference>
<evidence type="ECO:0000256" key="1">
    <source>
        <dbReference type="SAM" id="Coils"/>
    </source>
</evidence>
<accession>A0AAD9U985</accession>